<dbReference type="EMBL" id="BKCP01005960">
    <property type="protein sequence ID" value="GER40797.1"/>
    <property type="molecule type" value="Genomic_DNA"/>
</dbReference>
<accession>A0A5A7Q8S5</accession>
<protein>
    <submittedName>
        <fullName evidence="1">Poly-beta-1,6-N-acetyl-D-glucosamine N-deacetylase</fullName>
    </submittedName>
</protein>
<sequence>MFVDDVEGILVHSPHTADYITYINQKGQPQLIGIYQSFDDMQNRIAYEYVLPIYRKHIKTMIEFIVYLHANEVSFSLVEFSFKENLLVHNDVIKFWRLTFMEATQQLKYCSSSGTDDKTSTEDYRKLTKHIKRVTFFKAASKKSSYFSD</sequence>
<name>A0A5A7Q8S5_STRAF</name>
<evidence type="ECO:0000313" key="2">
    <source>
        <dbReference type="Proteomes" id="UP000325081"/>
    </source>
</evidence>
<keyword evidence="2" id="KW-1185">Reference proteome</keyword>
<evidence type="ECO:0000313" key="1">
    <source>
        <dbReference type="EMBL" id="GER40797.1"/>
    </source>
</evidence>
<reference evidence="2" key="1">
    <citation type="journal article" date="2019" name="Curr. Biol.">
        <title>Genome Sequence of Striga asiatica Provides Insight into the Evolution of Plant Parasitism.</title>
        <authorList>
            <person name="Yoshida S."/>
            <person name="Kim S."/>
            <person name="Wafula E.K."/>
            <person name="Tanskanen J."/>
            <person name="Kim Y.M."/>
            <person name="Honaas L."/>
            <person name="Yang Z."/>
            <person name="Spallek T."/>
            <person name="Conn C.E."/>
            <person name="Ichihashi Y."/>
            <person name="Cheong K."/>
            <person name="Cui S."/>
            <person name="Der J.P."/>
            <person name="Gundlach H."/>
            <person name="Jiao Y."/>
            <person name="Hori C."/>
            <person name="Ishida J.K."/>
            <person name="Kasahara H."/>
            <person name="Kiba T."/>
            <person name="Kim M.S."/>
            <person name="Koo N."/>
            <person name="Laohavisit A."/>
            <person name="Lee Y.H."/>
            <person name="Lumba S."/>
            <person name="McCourt P."/>
            <person name="Mortimer J.C."/>
            <person name="Mutuku J.M."/>
            <person name="Nomura T."/>
            <person name="Sasaki-Sekimoto Y."/>
            <person name="Seto Y."/>
            <person name="Wang Y."/>
            <person name="Wakatake T."/>
            <person name="Sakakibara H."/>
            <person name="Demura T."/>
            <person name="Yamaguchi S."/>
            <person name="Yoneyama K."/>
            <person name="Manabe R.I."/>
            <person name="Nelson D.C."/>
            <person name="Schulman A.H."/>
            <person name="Timko M.P."/>
            <person name="dePamphilis C.W."/>
            <person name="Choi D."/>
            <person name="Shirasu K."/>
        </authorList>
    </citation>
    <scope>NUCLEOTIDE SEQUENCE [LARGE SCALE GENOMIC DNA]</scope>
    <source>
        <strain evidence="2">cv. UVA1</strain>
    </source>
</reference>
<dbReference type="Proteomes" id="UP000325081">
    <property type="component" value="Unassembled WGS sequence"/>
</dbReference>
<proteinExistence type="predicted"/>
<organism evidence="1 2">
    <name type="scientific">Striga asiatica</name>
    <name type="common">Asiatic witchweed</name>
    <name type="synonym">Buchnera asiatica</name>
    <dbReference type="NCBI Taxonomy" id="4170"/>
    <lineage>
        <taxon>Eukaryota</taxon>
        <taxon>Viridiplantae</taxon>
        <taxon>Streptophyta</taxon>
        <taxon>Embryophyta</taxon>
        <taxon>Tracheophyta</taxon>
        <taxon>Spermatophyta</taxon>
        <taxon>Magnoliopsida</taxon>
        <taxon>eudicotyledons</taxon>
        <taxon>Gunneridae</taxon>
        <taxon>Pentapetalae</taxon>
        <taxon>asterids</taxon>
        <taxon>lamiids</taxon>
        <taxon>Lamiales</taxon>
        <taxon>Orobanchaceae</taxon>
        <taxon>Buchnereae</taxon>
        <taxon>Striga</taxon>
    </lineage>
</organism>
<comment type="caution">
    <text evidence="1">The sequence shown here is derived from an EMBL/GenBank/DDBJ whole genome shotgun (WGS) entry which is preliminary data.</text>
</comment>
<dbReference type="AlphaFoldDB" id="A0A5A7Q8S5"/>
<gene>
    <name evidence="1" type="ORF">STAS_17484</name>
</gene>